<feature type="domain" description="Sodium/calcium exchanger membrane region" evidence="6">
    <location>
        <begin position="7"/>
        <end position="148"/>
    </location>
</feature>
<dbReference type="PANTHER" id="PTHR10846:SF8">
    <property type="entry name" value="INNER MEMBRANE PROTEIN YRBG"/>
    <property type="match status" value="1"/>
</dbReference>
<name>A0A2H0UFN3_9BACT</name>
<evidence type="ECO:0000313" key="8">
    <source>
        <dbReference type="Proteomes" id="UP000229315"/>
    </source>
</evidence>
<evidence type="ECO:0000256" key="4">
    <source>
        <dbReference type="ARBA" id="ARBA00023136"/>
    </source>
</evidence>
<evidence type="ECO:0000256" key="1">
    <source>
        <dbReference type="ARBA" id="ARBA00004141"/>
    </source>
</evidence>
<dbReference type="GO" id="GO:0008273">
    <property type="term" value="F:calcium, potassium:sodium antiporter activity"/>
    <property type="evidence" value="ECO:0007669"/>
    <property type="project" value="TreeGrafter"/>
</dbReference>
<evidence type="ECO:0000259" key="6">
    <source>
        <dbReference type="Pfam" id="PF01699"/>
    </source>
</evidence>
<dbReference type="AlphaFoldDB" id="A0A2H0UFN3"/>
<feature type="domain" description="Sodium/calcium exchanger membrane region" evidence="6">
    <location>
        <begin position="173"/>
        <end position="309"/>
    </location>
</feature>
<feature type="transmembrane region" description="Helical" evidence="5">
    <location>
        <begin position="236"/>
        <end position="260"/>
    </location>
</feature>
<dbReference type="Gene3D" id="1.20.1420.30">
    <property type="entry name" value="NCX, central ion-binding region"/>
    <property type="match status" value="2"/>
</dbReference>
<dbReference type="PANTHER" id="PTHR10846">
    <property type="entry name" value="SODIUM/POTASSIUM/CALCIUM EXCHANGER"/>
    <property type="match status" value="1"/>
</dbReference>
<evidence type="ECO:0000256" key="5">
    <source>
        <dbReference type="SAM" id="Phobius"/>
    </source>
</evidence>
<feature type="transmembrane region" description="Helical" evidence="5">
    <location>
        <begin position="173"/>
        <end position="191"/>
    </location>
</feature>
<keyword evidence="2 5" id="KW-0812">Transmembrane</keyword>
<feature type="transmembrane region" description="Helical" evidence="5">
    <location>
        <begin position="72"/>
        <end position="93"/>
    </location>
</feature>
<gene>
    <name evidence="7" type="ORF">COU15_02300</name>
</gene>
<comment type="caution">
    <text evidence="7">The sequence shown here is derived from an EMBL/GenBank/DDBJ whole genome shotgun (WGS) entry which is preliminary data.</text>
</comment>
<keyword evidence="4 5" id="KW-0472">Membrane</keyword>
<dbReference type="GO" id="GO:0005886">
    <property type="term" value="C:plasma membrane"/>
    <property type="evidence" value="ECO:0007669"/>
    <property type="project" value="TreeGrafter"/>
</dbReference>
<dbReference type="EMBL" id="PFBH01000014">
    <property type="protein sequence ID" value="PIR85212.1"/>
    <property type="molecule type" value="Genomic_DNA"/>
</dbReference>
<feature type="transmembrane region" description="Helical" evidence="5">
    <location>
        <begin position="6"/>
        <end position="25"/>
    </location>
</feature>
<dbReference type="NCBIfam" id="TIGR00367">
    <property type="entry name" value="calcium/sodium antiporter"/>
    <property type="match status" value="1"/>
</dbReference>
<feature type="transmembrane region" description="Helical" evidence="5">
    <location>
        <begin position="105"/>
        <end position="124"/>
    </location>
</feature>
<dbReference type="InterPro" id="IPR044880">
    <property type="entry name" value="NCX_ion-bd_dom_sf"/>
</dbReference>
<keyword evidence="3 5" id="KW-1133">Transmembrane helix</keyword>
<evidence type="ECO:0000256" key="2">
    <source>
        <dbReference type="ARBA" id="ARBA00022692"/>
    </source>
</evidence>
<dbReference type="GO" id="GO:0005262">
    <property type="term" value="F:calcium channel activity"/>
    <property type="evidence" value="ECO:0007669"/>
    <property type="project" value="TreeGrafter"/>
</dbReference>
<feature type="transmembrane region" description="Helical" evidence="5">
    <location>
        <begin position="32"/>
        <end position="52"/>
    </location>
</feature>
<feature type="transmembrane region" description="Helical" evidence="5">
    <location>
        <begin position="297"/>
        <end position="314"/>
    </location>
</feature>
<feature type="transmembrane region" description="Helical" evidence="5">
    <location>
        <begin position="197"/>
        <end position="224"/>
    </location>
</feature>
<comment type="subcellular location">
    <subcellularLocation>
        <location evidence="1">Membrane</location>
        <topology evidence="1">Multi-pass membrane protein</topology>
    </subcellularLocation>
</comment>
<accession>A0A2H0UFN3</accession>
<dbReference type="InterPro" id="IPR004481">
    <property type="entry name" value="K/Na/Ca-exchanger"/>
</dbReference>
<evidence type="ECO:0000256" key="3">
    <source>
        <dbReference type="ARBA" id="ARBA00022989"/>
    </source>
</evidence>
<reference evidence="8" key="1">
    <citation type="submission" date="2017-09" db="EMBL/GenBank/DDBJ databases">
        <title>Depth-based differentiation of microbial function through sediment-hosted aquifers and enrichment of novel symbionts in the deep terrestrial subsurface.</title>
        <authorList>
            <person name="Probst A.J."/>
            <person name="Ladd B."/>
            <person name="Jarett J.K."/>
            <person name="Geller-Mcgrath D.E."/>
            <person name="Sieber C.M.K."/>
            <person name="Emerson J.B."/>
            <person name="Anantharaman K."/>
            <person name="Thomas B.C."/>
            <person name="Malmstrom R."/>
            <person name="Stieglmeier M."/>
            <person name="Klingl A."/>
            <person name="Woyke T."/>
            <person name="Ryan C.M."/>
            <person name="Banfield J.F."/>
        </authorList>
    </citation>
    <scope>NUCLEOTIDE SEQUENCE [LARGE SCALE GENOMIC DNA]</scope>
</reference>
<sequence>MEILIWAFIFIVSVAILVKGADWVLDGAKNIGLSLGMPPFVVGVLIVGFGTSAPELVSSVAGVLKGAIEIPAANAIGSNITNILLVLGIAALLARGKLAVTKNIVDLELPILAFATLLFFGVAYDGVITTIESLFLLVGAIIYLAYTFIHKDKSEIISEDESKSRPRLSAKDILLLVIGMVFLVFGAKYLIDAVIALSGMIGISVGIITILAVAIGTSLPELLVSAKAAMQGNAEVAVGNIFGSNIFNIFLVVGVPGMLGTLVLDAPTLAIGLPVLLAVTFFFIISGLSQRIHTWEGAFYLLAYTLFTFKLLGIV</sequence>
<dbReference type="GO" id="GO:0006874">
    <property type="term" value="P:intracellular calcium ion homeostasis"/>
    <property type="evidence" value="ECO:0007669"/>
    <property type="project" value="TreeGrafter"/>
</dbReference>
<evidence type="ECO:0000313" key="7">
    <source>
        <dbReference type="EMBL" id="PIR85212.1"/>
    </source>
</evidence>
<protein>
    <recommendedName>
        <fullName evidence="6">Sodium/calcium exchanger membrane region domain-containing protein</fullName>
    </recommendedName>
</protein>
<dbReference type="Proteomes" id="UP000229315">
    <property type="component" value="Unassembled WGS sequence"/>
</dbReference>
<feature type="transmembrane region" description="Helical" evidence="5">
    <location>
        <begin position="130"/>
        <end position="149"/>
    </location>
</feature>
<dbReference type="Pfam" id="PF01699">
    <property type="entry name" value="Na_Ca_ex"/>
    <property type="match status" value="2"/>
</dbReference>
<dbReference type="InterPro" id="IPR004837">
    <property type="entry name" value="NaCa_Exmemb"/>
</dbReference>
<organism evidence="7 8">
    <name type="scientific">Candidatus Kaiserbacteria bacterium CG10_big_fil_rev_8_21_14_0_10_45_20</name>
    <dbReference type="NCBI Taxonomy" id="1974607"/>
    <lineage>
        <taxon>Bacteria</taxon>
        <taxon>Candidatus Kaiseribacteriota</taxon>
    </lineage>
</organism>
<proteinExistence type="predicted"/>
<feature type="transmembrane region" description="Helical" evidence="5">
    <location>
        <begin position="266"/>
        <end position="285"/>
    </location>
</feature>